<dbReference type="Proteomes" id="UP001595823">
    <property type="component" value="Unassembled WGS sequence"/>
</dbReference>
<keyword evidence="2" id="KW-1185">Reference proteome</keyword>
<reference evidence="2" key="1">
    <citation type="journal article" date="2019" name="Int. J. Syst. Evol. Microbiol.">
        <title>The Global Catalogue of Microorganisms (GCM) 10K type strain sequencing project: providing services to taxonomists for standard genome sequencing and annotation.</title>
        <authorList>
            <consortium name="The Broad Institute Genomics Platform"/>
            <consortium name="The Broad Institute Genome Sequencing Center for Infectious Disease"/>
            <person name="Wu L."/>
            <person name="Ma J."/>
        </authorList>
    </citation>
    <scope>NUCLEOTIDE SEQUENCE [LARGE SCALE GENOMIC DNA]</scope>
    <source>
        <strain evidence="2">IBRC-M 10908</strain>
    </source>
</reference>
<evidence type="ECO:0000313" key="2">
    <source>
        <dbReference type="Proteomes" id="UP001595823"/>
    </source>
</evidence>
<evidence type="ECO:0000313" key="1">
    <source>
        <dbReference type="EMBL" id="MFC4334059.1"/>
    </source>
</evidence>
<gene>
    <name evidence="1" type="ORF">ACFPET_02480</name>
</gene>
<accession>A0ABV8TTH8</accession>
<protein>
    <submittedName>
        <fullName evidence="1">DddA-like double-stranded DNA deaminase toxin</fullName>
    </submittedName>
</protein>
<dbReference type="EMBL" id="JBHSDK010000002">
    <property type="protein sequence ID" value="MFC4334059.1"/>
    <property type="molecule type" value="Genomic_DNA"/>
</dbReference>
<sequence length="290" mass="30955">MSSLEDARNATTDASGRIREITGQLHALIQQVDEALNASQNSQATTDEAASMLETIGVIDAEPARQAAEKLTESAGGLQQAKSVLEETAGQITATGQITDEALALIQQAMGLLAGTSSPADPGSPGSGPAVARVRRIDGFKPARPNRDAVGEVRKLGWPKNSAGRTSACGHLYGPDGAQLNDQPLRPYRKGHGPVHADLNEPWKSDKHYTTTWHAETDAAAAMRRHGLDEAAVYLNIPTCGKESADPYRCDINLPKIIPRGAILYVWSVHEDGSMSRRKYEGTGEAIIDD</sequence>
<dbReference type="RefSeq" id="WP_380617793.1">
    <property type="nucleotide sequence ID" value="NZ_JBHSDK010000002.1"/>
</dbReference>
<proteinExistence type="predicted"/>
<organism evidence="1 2">
    <name type="scientific">Salininema proteolyticum</name>
    <dbReference type="NCBI Taxonomy" id="1607685"/>
    <lineage>
        <taxon>Bacteria</taxon>
        <taxon>Bacillati</taxon>
        <taxon>Actinomycetota</taxon>
        <taxon>Actinomycetes</taxon>
        <taxon>Glycomycetales</taxon>
        <taxon>Glycomycetaceae</taxon>
        <taxon>Salininema</taxon>
    </lineage>
</organism>
<name>A0ABV8TTH8_9ACTN</name>
<dbReference type="Pfam" id="PF14428">
    <property type="entry name" value="DddA-like"/>
    <property type="match status" value="1"/>
</dbReference>
<comment type="caution">
    <text evidence="1">The sequence shown here is derived from an EMBL/GenBank/DDBJ whole genome shotgun (WGS) entry which is preliminary data.</text>
</comment>
<dbReference type="InterPro" id="IPR032724">
    <property type="entry name" value="SCP1.201-like"/>
</dbReference>